<dbReference type="Proteomes" id="UP000067626">
    <property type="component" value="Chromosome"/>
</dbReference>
<dbReference type="Pfam" id="PF19486">
    <property type="entry name" value="DUF6022"/>
    <property type="match status" value="1"/>
</dbReference>
<dbReference type="AlphaFoldDB" id="A0A0K1EK67"/>
<dbReference type="InterPro" id="IPR046064">
    <property type="entry name" value="DUF6022"/>
</dbReference>
<gene>
    <name evidence="1" type="ORF">CMC5_054210</name>
</gene>
<evidence type="ECO:0000313" key="1">
    <source>
        <dbReference type="EMBL" id="AKT41254.1"/>
    </source>
</evidence>
<sequence length="182" mass="20892">MQSSMTDLTANELRDIHALGRTISHHVERSWQALLDGERERLVHVYERAGDMAYGAYLSLLFRPVHQALMKAGLRARPRLPGEFDISREWGNEDESDQQRWMWSTIRPLNGEPLGTIVTVTFHDHTRFRLPRQPQMLSLDEVGKEAVVAALSRRSDAFGKALEFTLEYEAYLKREAEAGREG</sequence>
<accession>A0A0K1EK67</accession>
<keyword evidence="2" id="KW-1185">Reference proteome</keyword>
<evidence type="ECO:0000313" key="2">
    <source>
        <dbReference type="Proteomes" id="UP000067626"/>
    </source>
</evidence>
<dbReference type="KEGG" id="ccro:CMC5_054210"/>
<name>A0A0K1EK67_CHOCO</name>
<protein>
    <submittedName>
        <fullName evidence="1">Uncharacterized protein</fullName>
    </submittedName>
</protein>
<proteinExistence type="predicted"/>
<dbReference type="EMBL" id="CP012159">
    <property type="protein sequence ID" value="AKT41254.1"/>
    <property type="molecule type" value="Genomic_DNA"/>
</dbReference>
<organism evidence="1 2">
    <name type="scientific">Chondromyces crocatus</name>
    <dbReference type="NCBI Taxonomy" id="52"/>
    <lineage>
        <taxon>Bacteria</taxon>
        <taxon>Pseudomonadati</taxon>
        <taxon>Myxococcota</taxon>
        <taxon>Polyangia</taxon>
        <taxon>Polyangiales</taxon>
        <taxon>Polyangiaceae</taxon>
        <taxon>Chondromyces</taxon>
    </lineage>
</organism>
<reference evidence="1 2" key="1">
    <citation type="submission" date="2015-07" db="EMBL/GenBank/DDBJ databases">
        <title>Genome analysis of myxobacterium Chondromyces crocatus Cm c5 reveals a high potential for natural compound synthesis and the genetic basis for the loss of fruiting body formation.</title>
        <authorList>
            <person name="Zaburannyi N."/>
            <person name="Bunk B."/>
            <person name="Maier J."/>
            <person name="Overmann J."/>
            <person name="Mueller R."/>
        </authorList>
    </citation>
    <scope>NUCLEOTIDE SEQUENCE [LARGE SCALE GENOMIC DNA]</scope>
    <source>
        <strain evidence="1 2">Cm c5</strain>
    </source>
</reference>